<dbReference type="KEGG" id="vg:26645283"/>
<dbReference type="Proteomes" id="UP000203732">
    <property type="component" value="Segment"/>
</dbReference>
<proteinExistence type="predicted"/>
<organism evidence="1 2">
    <name type="scientific">Pseudomonas phage KPP21</name>
    <dbReference type="NCBI Taxonomy" id="1678082"/>
    <lineage>
        <taxon>Viruses</taxon>
        <taxon>Duplodnaviria</taxon>
        <taxon>Heunggongvirae</taxon>
        <taxon>Uroviricota</taxon>
        <taxon>Caudoviricetes</taxon>
        <taxon>Schitoviridae</taxon>
        <taxon>Migulavirinae</taxon>
        <taxon>Luzseptimavirus</taxon>
        <taxon>Luzseptimavirus KPP21</taxon>
    </lineage>
</organism>
<evidence type="ECO:0000313" key="1">
    <source>
        <dbReference type="EMBL" id="BAR94626.1"/>
    </source>
</evidence>
<accession>A0A0H5AXY1</accession>
<name>A0A0H5AXY1_BPK21</name>
<sequence>MDTEKYSKPGGSLFGKAVVYLRYGHLKDKYLKERNMVAVTKISKKRLSMCTQPVYYLTYDALEFLNNEEL</sequence>
<dbReference type="RefSeq" id="YP_009219016.1">
    <property type="nucleotide sequence ID" value="NC_029017.1"/>
</dbReference>
<organismHost>
    <name type="scientific">Pseudomonas aeruginosa</name>
    <dbReference type="NCBI Taxonomy" id="287"/>
</organismHost>
<protein>
    <submittedName>
        <fullName evidence="1">Uncharacterized protein</fullName>
    </submittedName>
</protein>
<keyword evidence="2" id="KW-1185">Reference proteome</keyword>
<dbReference type="EMBL" id="LC064302">
    <property type="protein sequence ID" value="BAR94626.1"/>
    <property type="molecule type" value="Genomic_DNA"/>
</dbReference>
<dbReference type="GeneID" id="26645283"/>
<evidence type="ECO:0000313" key="2">
    <source>
        <dbReference type="Proteomes" id="UP000203732"/>
    </source>
</evidence>
<reference evidence="1 2" key="1">
    <citation type="submission" date="2015-07" db="EMBL/GenBank/DDBJ databases">
        <title>Characterization of Pseudomonas aeruginosa phage KPP21 belonging to family Podoviridae genus N4-like viruses, isolated in Japan.</title>
        <authorList>
            <person name="Shigehisa R."/>
            <person name="Uchiyama J."/>
            <person name="Kato S."/>
            <person name="Takemura-Uchiyama I."/>
            <person name="Ujihara T."/>
            <person name="Sakaguchi Y."/>
            <person name="Okamoto N."/>
            <person name="Shimakura H."/>
            <person name="Daibata M."/>
            <person name="Sakaguchi M."/>
            <person name="Matsuzaki S."/>
        </authorList>
    </citation>
    <scope>NUCLEOTIDE SEQUENCE [LARGE SCALE GENOMIC DNA]</scope>
</reference>